<keyword evidence="2" id="KW-1185">Reference proteome</keyword>
<evidence type="ECO:0000313" key="1">
    <source>
        <dbReference type="EMBL" id="GAA3360027.1"/>
    </source>
</evidence>
<name>A0ABP6RSI3_9PSEU</name>
<gene>
    <name evidence="1" type="ORF">GCM10020366_38380</name>
</gene>
<protein>
    <recommendedName>
        <fullName evidence="3">PE domain-containing protein</fullName>
    </recommendedName>
</protein>
<comment type="caution">
    <text evidence="1">The sequence shown here is derived from an EMBL/GenBank/DDBJ whole genome shotgun (WGS) entry which is preliminary data.</text>
</comment>
<accession>A0ABP6RSI3</accession>
<reference evidence="2" key="1">
    <citation type="journal article" date="2019" name="Int. J. Syst. Evol. Microbiol.">
        <title>The Global Catalogue of Microorganisms (GCM) 10K type strain sequencing project: providing services to taxonomists for standard genome sequencing and annotation.</title>
        <authorList>
            <consortium name="The Broad Institute Genomics Platform"/>
            <consortium name="The Broad Institute Genome Sequencing Center for Infectious Disease"/>
            <person name="Wu L."/>
            <person name="Ma J."/>
        </authorList>
    </citation>
    <scope>NUCLEOTIDE SEQUENCE [LARGE SCALE GENOMIC DNA]</scope>
    <source>
        <strain evidence="2">JCM 9687</strain>
    </source>
</reference>
<proteinExistence type="predicted"/>
<dbReference type="EMBL" id="BAAAYK010000038">
    <property type="protein sequence ID" value="GAA3360027.1"/>
    <property type="molecule type" value="Genomic_DNA"/>
</dbReference>
<sequence>MTTGDVPGGGFQLTPEELDAQVAALAAIGEDTAGLVRTAGELAQRLPLLGTAPPALHLAMRLRAEAGATGLTGEVGATDTGVNEFHTALRRTVTGYRDREVEASRALRAAAGGES</sequence>
<dbReference type="Proteomes" id="UP001500483">
    <property type="component" value="Unassembled WGS sequence"/>
</dbReference>
<evidence type="ECO:0008006" key="3">
    <source>
        <dbReference type="Google" id="ProtNLM"/>
    </source>
</evidence>
<dbReference type="RefSeq" id="WP_344928422.1">
    <property type="nucleotide sequence ID" value="NZ_BAAAYK010000038.1"/>
</dbReference>
<organism evidence="1 2">
    <name type="scientific">Saccharopolyspora gregorii</name>
    <dbReference type="NCBI Taxonomy" id="33914"/>
    <lineage>
        <taxon>Bacteria</taxon>
        <taxon>Bacillati</taxon>
        <taxon>Actinomycetota</taxon>
        <taxon>Actinomycetes</taxon>
        <taxon>Pseudonocardiales</taxon>
        <taxon>Pseudonocardiaceae</taxon>
        <taxon>Saccharopolyspora</taxon>
    </lineage>
</organism>
<evidence type="ECO:0000313" key="2">
    <source>
        <dbReference type="Proteomes" id="UP001500483"/>
    </source>
</evidence>